<evidence type="ECO:0000256" key="4">
    <source>
        <dbReference type="ARBA" id="ARBA00020831"/>
    </source>
</evidence>
<dbReference type="EC" id="2.-.-.-" evidence="13"/>
<evidence type="ECO:0000259" key="15">
    <source>
        <dbReference type="Pfam" id="PF04987"/>
    </source>
</evidence>
<feature type="transmembrane region" description="Helical" evidence="13">
    <location>
        <begin position="890"/>
        <end position="914"/>
    </location>
</feature>
<sequence length="1097" mass="121346">MVSTRSQIAEGSRSGSQRQDKDTDSTASPSSRSTRFGGSASLLVLSILFHTIYLNSIFDVYFVSPVTEGVGLRYGVGAEHENGGPGARVGEKLAKRVVLIVGDGLRADKLFQVYNSPPFDQHLPLPSPLHDTPHSYAVPGHTNWTTPAPFVRNLIQSGQARWGVSHTRVPTESRPGHVALIGGMYEVRKRSRRVLPVHRAHIAARSFSRQDVSAVTRGWQTNPVNFDSVFNQSSHAFTFGSPDILPMFAQGASDPTRVDAFSYGEEYEDFSKDAVHLDLWVLDQLKTLLKNSTSNVKLEQQLKADGTIFFLHLLGLDTTGHAYRPHGPEYHRNIRVVDHVISETARLLEEFYDNDGETAFVFTADHGMSSIGNHGDGEPDNTRTPLVVWGKGVASGLVEDQGNDDYSRHWDLRGERLDVDQADVAVLMSVLGGLAIPANSAGRVPLEYLSADPSFKARAGFANAKQVLAEFEERRRFKQAHALAFKPFPELIDDAASGTLSVDTHKREIDALIHAGDYEVATKRSMDLVDLGFQGLRYFRTYDWVVLRTVVALGYLGFIIYSANFVLRTHVFSNDAKVATSTTSPIPRVLGVIVFSLLSMKFFIERSSVTYYAYAAFPCYFWSSILSNRAPIIRLFKSTPPARAALGLCVTLVVVQMMAQAYLVREYLTYILVTMALAWPFLGMDRAVRRKEQRLVAAWAASCSLLSIFPQLPVEKGENLTIIYAGAVAMFILGLVGREILEQEEVKEATNPSSTIQATRNWLALQIALILLSLVPTVKSALALQRKQGLSLWSQSLGWIVLVGSVLVPIIRGRPRQQPFLERLLIVMFAFGPSFNILSLSYEGLFYACFCATLCLWLLLERRIALARIGDAKDHGTSPKINGDHIRMAVFFLTFLHLAFFGVGNVASISSFYLEPVYRLIPVFNPFAMALLLLFKLLSPFVALSAITSVLNKQLGLPPFSLFIIASALSDVLTINFFFRVNDQGSWLEIGSTITNFAISSLLCIFNTFGEVRSRSASDRPFCLSALYLGGEFLLAHTDVDSRTLQDIEDDDGGDETDLVGHLQGRILPAGDFVARKDATRRRTTRASWATATVKSD</sequence>
<keyword evidence="9 13" id="KW-1133">Transmembrane helix</keyword>
<keyword evidence="10 13" id="KW-0472">Membrane</keyword>
<dbReference type="InterPro" id="IPR007070">
    <property type="entry name" value="GPI_EtnP_transferase_1"/>
</dbReference>
<feature type="compositionally biased region" description="Polar residues" evidence="14">
    <location>
        <begin position="1"/>
        <end position="17"/>
    </location>
</feature>
<reference evidence="17" key="1">
    <citation type="submission" date="2016-09" db="EMBL/GenBank/DDBJ databases">
        <authorList>
            <person name="Jeantristanb JTB J.-T."/>
            <person name="Ricardo R."/>
        </authorList>
    </citation>
    <scope>NUCLEOTIDE SEQUENCE [LARGE SCALE GENOMIC DNA]</scope>
</reference>
<feature type="domain" description="GPI ethanolamine phosphate transferase 1 C-terminal" evidence="15">
    <location>
        <begin position="534"/>
        <end position="986"/>
    </location>
</feature>
<feature type="transmembrane region" description="Helical" evidence="13">
    <location>
        <begin position="610"/>
        <end position="630"/>
    </location>
</feature>
<comment type="subcellular location">
    <subcellularLocation>
        <location evidence="1 13">Endoplasmic reticulum membrane</location>
        <topology evidence="1 13">Multi-pass membrane protein</topology>
    </subcellularLocation>
</comment>
<comment type="function">
    <text evidence="12 13">Ethanolamine phosphate transferase involved in glycosylphosphatidylinositol-anchor biosynthesis. Transfers ethanolamine phosphate to the first alpha-1,4-linked mannose of the glycosylphosphatidylinositol precursor of GPI-anchor.</text>
</comment>
<dbReference type="OrthoDB" id="2748310at2759"/>
<organism evidence="16 17">
    <name type="scientific">Microbotryum intermedium</name>
    <dbReference type="NCBI Taxonomy" id="269621"/>
    <lineage>
        <taxon>Eukaryota</taxon>
        <taxon>Fungi</taxon>
        <taxon>Dikarya</taxon>
        <taxon>Basidiomycota</taxon>
        <taxon>Pucciniomycotina</taxon>
        <taxon>Microbotryomycetes</taxon>
        <taxon>Microbotryales</taxon>
        <taxon>Microbotryaceae</taxon>
        <taxon>Microbotryum</taxon>
    </lineage>
</organism>
<dbReference type="EMBL" id="FMSP01000003">
    <property type="protein sequence ID" value="SCV68864.1"/>
    <property type="molecule type" value="Genomic_DNA"/>
</dbReference>
<evidence type="ECO:0000256" key="9">
    <source>
        <dbReference type="ARBA" id="ARBA00022989"/>
    </source>
</evidence>
<dbReference type="Pfam" id="PF04987">
    <property type="entry name" value="PigN"/>
    <property type="match status" value="1"/>
</dbReference>
<protein>
    <recommendedName>
        <fullName evidence="4 13">GPI ethanolamine phosphate transferase 1</fullName>
        <ecNumber evidence="13">2.-.-.-</ecNumber>
    </recommendedName>
</protein>
<dbReference type="GO" id="GO:0051377">
    <property type="term" value="F:mannose-ethanolamine phosphotransferase activity"/>
    <property type="evidence" value="ECO:0007669"/>
    <property type="project" value="UniProtKB-UniRule"/>
</dbReference>
<feature type="region of interest" description="Disordered" evidence="14">
    <location>
        <begin position="1"/>
        <end position="36"/>
    </location>
</feature>
<name>A0A238FAG2_9BASI</name>
<proteinExistence type="inferred from homology"/>
<feature type="transmembrane region" description="Helical" evidence="13">
    <location>
        <begin position="588"/>
        <end position="604"/>
    </location>
</feature>
<feature type="transmembrane region" description="Helical" evidence="13">
    <location>
        <begin position="790"/>
        <end position="808"/>
    </location>
</feature>
<evidence type="ECO:0000256" key="1">
    <source>
        <dbReference type="ARBA" id="ARBA00004477"/>
    </source>
</evidence>
<dbReference type="AlphaFoldDB" id="A0A238FAG2"/>
<dbReference type="InterPro" id="IPR002591">
    <property type="entry name" value="Phosphodiest/P_Trfase"/>
</dbReference>
<evidence type="ECO:0000256" key="5">
    <source>
        <dbReference type="ARBA" id="ARBA00022502"/>
    </source>
</evidence>
<evidence type="ECO:0000256" key="12">
    <source>
        <dbReference type="ARBA" id="ARBA00024850"/>
    </source>
</evidence>
<evidence type="ECO:0000256" key="11">
    <source>
        <dbReference type="ARBA" id="ARBA00023180"/>
    </source>
</evidence>
<evidence type="ECO:0000313" key="16">
    <source>
        <dbReference type="EMBL" id="SCV68864.1"/>
    </source>
</evidence>
<keyword evidence="7 13" id="KW-0812">Transmembrane</keyword>
<evidence type="ECO:0000256" key="10">
    <source>
        <dbReference type="ARBA" id="ARBA00023136"/>
    </source>
</evidence>
<keyword evidence="11" id="KW-0325">Glycoprotein</keyword>
<feature type="transmembrane region" description="Helical" evidence="13">
    <location>
        <begin position="960"/>
        <end position="979"/>
    </location>
</feature>
<feature type="transmembrane region" description="Helical" evidence="13">
    <location>
        <begin position="720"/>
        <end position="741"/>
    </location>
</feature>
<feature type="transmembrane region" description="Helical" evidence="13">
    <location>
        <begin position="544"/>
        <end position="567"/>
    </location>
</feature>
<evidence type="ECO:0000256" key="6">
    <source>
        <dbReference type="ARBA" id="ARBA00022679"/>
    </source>
</evidence>
<dbReference type="SUPFAM" id="SSF53649">
    <property type="entry name" value="Alkaline phosphatase-like"/>
    <property type="match status" value="1"/>
</dbReference>
<dbReference type="CDD" id="cd16020">
    <property type="entry name" value="GPI_EPT_1"/>
    <property type="match status" value="1"/>
</dbReference>
<keyword evidence="5 13" id="KW-0337">GPI-anchor biosynthesis</keyword>
<feature type="transmembrane region" description="Helical" evidence="13">
    <location>
        <begin position="42"/>
        <end position="63"/>
    </location>
</feature>
<dbReference type="STRING" id="269621.A0A238FAG2"/>
<feature type="transmembrane region" description="Helical" evidence="13">
    <location>
        <begin position="926"/>
        <end position="948"/>
    </location>
</feature>
<gene>
    <name evidence="16" type="ORF">BQ2448_985</name>
</gene>
<feature type="transmembrane region" description="Helical" evidence="13">
    <location>
        <begin position="667"/>
        <end position="684"/>
    </location>
</feature>
<dbReference type="GO" id="GO:0005789">
    <property type="term" value="C:endoplasmic reticulum membrane"/>
    <property type="evidence" value="ECO:0007669"/>
    <property type="project" value="UniProtKB-SubCell"/>
</dbReference>
<keyword evidence="17" id="KW-1185">Reference proteome</keyword>
<evidence type="ECO:0000256" key="7">
    <source>
        <dbReference type="ARBA" id="ARBA00022692"/>
    </source>
</evidence>
<comment type="similarity">
    <text evidence="3 13">Belongs to the PIGG/PIGN/PIGO family. PIGN subfamily.</text>
</comment>
<keyword evidence="6 13" id="KW-0808">Transferase</keyword>
<feature type="transmembrane region" description="Helical" evidence="13">
    <location>
        <begin position="985"/>
        <end position="1006"/>
    </location>
</feature>
<dbReference type="UniPathway" id="UPA00196"/>
<accession>A0A238FAG2</accession>
<evidence type="ECO:0000256" key="8">
    <source>
        <dbReference type="ARBA" id="ARBA00022824"/>
    </source>
</evidence>
<dbReference type="PANTHER" id="PTHR12250">
    <property type="entry name" value="PHOSPHATIDYLINOSITOL GLYCAN, CLASS N"/>
    <property type="match status" value="1"/>
</dbReference>
<evidence type="ECO:0000256" key="2">
    <source>
        <dbReference type="ARBA" id="ARBA00004687"/>
    </source>
</evidence>
<dbReference type="InterPro" id="IPR017850">
    <property type="entry name" value="Alkaline_phosphatase_core_sf"/>
</dbReference>
<dbReference type="GO" id="GO:0006506">
    <property type="term" value="P:GPI anchor biosynthetic process"/>
    <property type="evidence" value="ECO:0007669"/>
    <property type="project" value="UniProtKB-UniPathway"/>
</dbReference>
<dbReference type="Pfam" id="PF01663">
    <property type="entry name" value="Phosphodiest"/>
    <property type="match status" value="1"/>
</dbReference>
<keyword evidence="8 13" id="KW-0256">Endoplasmic reticulum</keyword>
<evidence type="ECO:0000256" key="13">
    <source>
        <dbReference type="RuleBase" id="RU367138"/>
    </source>
</evidence>
<dbReference type="Proteomes" id="UP000198372">
    <property type="component" value="Unassembled WGS sequence"/>
</dbReference>
<dbReference type="Gene3D" id="3.40.720.10">
    <property type="entry name" value="Alkaline Phosphatase, subunit A"/>
    <property type="match status" value="1"/>
</dbReference>
<feature type="compositionally biased region" description="Polar residues" evidence="14">
    <location>
        <begin position="25"/>
        <end position="36"/>
    </location>
</feature>
<dbReference type="PANTHER" id="PTHR12250:SF0">
    <property type="entry name" value="GPI ETHANOLAMINE PHOSPHATE TRANSFERASE 1"/>
    <property type="match status" value="1"/>
</dbReference>
<feature type="transmembrane region" description="Helical" evidence="13">
    <location>
        <begin position="844"/>
        <end position="860"/>
    </location>
</feature>
<feature type="transmembrane region" description="Helical" evidence="13">
    <location>
        <begin position="642"/>
        <end position="661"/>
    </location>
</feature>
<feature type="transmembrane region" description="Helical" evidence="13">
    <location>
        <begin position="762"/>
        <end position="784"/>
    </location>
</feature>
<comment type="pathway">
    <text evidence="2 13">Glycolipid biosynthesis; glycosylphosphatidylinositol-anchor biosynthesis.</text>
</comment>
<evidence type="ECO:0000256" key="14">
    <source>
        <dbReference type="SAM" id="MobiDB-lite"/>
    </source>
</evidence>
<evidence type="ECO:0000313" key="17">
    <source>
        <dbReference type="Proteomes" id="UP000198372"/>
    </source>
</evidence>
<dbReference type="InterPro" id="IPR017852">
    <property type="entry name" value="GPI_EtnP_transferase_1_C"/>
</dbReference>
<evidence type="ECO:0000256" key="3">
    <source>
        <dbReference type="ARBA" id="ARBA00008400"/>
    </source>
</evidence>
<dbReference type="InterPro" id="IPR037671">
    <property type="entry name" value="PIGN_N"/>
</dbReference>